<dbReference type="InParanoid" id="A0A2P5F2S8"/>
<dbReference type="SUPFAM" id="SSF117281">
    <property type="entry name" value="Kelch motif"/>
    <property type="match status" value="1"/>
</dbReference>
<evidence type="ECO:0000259" key="3">
    <source>
        <dbReference type="PROSITE" id="PS50042"/>
    </source>
</evidence>
<dbReference type="CDD" id="cd03444">
    <property type="entry name" value="Thioesterase_II_repeat1"/>
    <property type="match status" value="1"/>
</dbReference>
<keyword evidence="2" id="KW-0677">Repeat</keyword>
<dbReference type="InterPro" id="IPR018488">
    <property type="entry name" value="cNMP-bd_CS"/>
</dbReference>
<keyword evidence="4" id="KW-0808">Transferase</keyword>
<keyword evidence="1" id="KW-0880">Kelch repeat</keyword>
<dbReference type="PROSITE" id="PS50042">
    <property type="entry name" value="CNMP_BINDING_3"/>
    <property type="match status" value="1"/>
</dbReference>
<reference evidence="5" key="1">
    <citation type="submission" date="2016-06" db="EMBL/GenBank/DDBJ databases">
        <title>Parallel loss of symbiosis genes in relatives of nitrogen-fixing non-legume Parasponia.</title>
        <authorList>
            <person name="Van Velzen R."/>
            <person name="Holmer R."/>
            <person name="Bu F."/>
            <person name="Rutten L."/>
            <person name="Van Zeijl A."/>
            <person name="Liu W."/>
            <person name="Santuari L."/>
            <person name="Cao Q."/>
            <person name="Sharma T."/>
            <person name="Shen D."/>
            <person name="Roswanjaya Y."/>
            <person name="Wardhani T."/>
            <person name="Kalhor M.S."/>
            <person name="Jansen J."/>
            <person name="Van den Hoogen J."/>
            <person name="Gungor B."/>
            <person name="Hartog M."/>
            <person name="Hontelez J."/>
            <person name="Verver J."/>
            <person name="Yang W.-C."/>
            <person name="Schijlen E."/>
            <person name="Repin R."/>
            <person name="Schilthuizen M."/>
            <person name="Schranz E."/>
            <person name="Heidstra R."/>
            <person name="Miyata K."/>
            <person name="Fedorova E."/>
            <person name="Kohlen W."/>
            <person name="Bisseling T."/>
            <person name="Smit S."/>
            <person name="Geurts R."/>
        </authorList>
    </citation>
    <scope>NUCLEOTIDE SEQUENCE [LARGE SCALE GENOMIC DNA]</scope>
    <source>
        <strain evidence="5">cv. RG33-2</strain>
    </source>
</reference>
<dbReference type="Gene3D" id="2.40.160.210">
    <property type="entry name" value="Acyl-CoA thioesterase, double hotdog domain"/>
    <property type="match status" value="1"/>
</dbReference>
<sequence>MDSESVIEFLGCVPLLQRLPGSSLKRIAELVLIKRYDRGDYVVREGETGDGIYFVWEGEAEATGSVSSGAENRLEFQLKRFDYFGHGSSSSVHHADVIALSKLTCLVLPHEHCNLLQPKSIWSAETTVGTCSLVESILHLEPIEVNIFKGITLPDAPKFGKAVAAASKTVDCLKKEQEGFDHQEPLMPSVPDPETLLNMEELREERIMDPRLPSLRYWFRARGKLSDDQALHRCVVAFASDLIFLSVSVNPHRKQGLKTSSVSLDHSMWFHCPLRADDWLLFVFPVPLPTTPVALLQAKCLIEKERLVVSLTQEGLLREIKRPDTGIGSKSGHGSHSPSSINQEFVSEVVFPNVSMEELGSELNVMNQMELTQQALICGLPDDIALFCLARVPRNYHRILKCVSRRWRDLVCSEVWSSYRQKQKLDETWIYALCRDKSEQYCCYVLDPNSSRRCWQPIEGLPPRSLKRKGMSIEVLGKKVYLLGGCGWCEDATDEVYCYDASANTWSEGSPLSTARCYFACEVLDEKIYAIGGLGSNSSDPHSWDTYDPYTSTWISHSDQNIVPEIEDSFVMDGKIYIRCGTSSVSSHVYAVVYEPSSGTWQHADADVASGWRGPAVVVDGTLYVLDQTSGTRLMMWKKEIRVWAPVGRLSPLLTRPPCRLVAVGNSIFVVGKGLSTVMLDVGKAINVEGAMVSSSIPKLNSDDDVISCKCLTI</sequence>
<dbReference type="InterPro" id="IPR014710">
    <property type="entry name" value="RmlC-like_jellyroll"/>
</dbReference>
<dbReference type="Pfam" id="PF02551">
    <property type="entry name" value="Acyl_CoA_thio"/>
    <property type="match status" value="1"/>
</dbReference>
<dbReference type="AlphaFoldDB" id="A0A2P5F2S8"/>
<accession>A0A2P5F2S8</accession>
<dbReference type="STRING" id="63057.A0A2P5F2S8"/>
<dbReference type="InterPro" id="IPR000595">
    <property type="entry name" value="cNMP-bd_dom"/>
</dbReference>
<dbReference type="SUPFAM" id="SSF51206">
    <property type="entry name" value="cAMP-binding domain-like"/>
    <property type="match status" value="1"/>
</dbReference>
<dbReference type="CDD" id="cd22152">
    <property type="entry name" value="F-box_AtAFR-like"/>
    <property type="match status" value="1"/>
</dbReference>
<dbReference type="InterPro" id="IPR029069">
    <property type="entry name" value="HotDog_dom_sf"/>
</dbReference>
<dbReference type="Proteomes" id="UP000237000">
    <property type="component" value="Unassembled WGS sequence"/>
</dbReference>
<dbReference type="Gene3D" id="2.60.120.10">
    <property type="entry name" value="Jelly Rolls"/>
    <property type="match status" value="1"/>
</dbReference>
<proteinExistence type="predicted"/>
<feature type="domain" description="Cyclic nucleotide-binding" evidence="3">
    <location>
        <begin position="15"/>
        <end position="85"/>
    </location>
</feature>
<dbReference type="InterPro" id="IPR057499">
    <property type="entry name" value="Kelch_FKB95"/>
</dbReference>
<protein>
    <submittedName>
        <fullName evidence="4">cAMP-dependent protein kinase regulatory subunit</fullName>
    </submittedName>
</protein>
<dbReference type="InterPro" id="IPR036047">
    <property type="entry name" value="F-box-like_dom_sf"/>
</dbReference>
<dbReference type="PROSITE" id="PS00888">
    <property type="entry name" value="CNMP_BINDING_1"/>
    <property type="match status" value="1"/>
</dbReference>
<organism evidence="4 5">
    <name type="scientific">Trema orientale</name>
    <name type="common">Charcoal tree</name>
    <name type="synonym">Celtis orientalis</name>
    <dbReference type="NCBI Taxonomy" id="63057"/>
    <lineage>
        <taxon>Eukaryota</taxon>
        <taxon>Viridiplantae</taxon>
        <taxon>Streptophyta</taxon>
        <taxon>Embryophyta</taxon>
        <taxon>Tracheophyta</taxon>
        <taxon>Spermatophyta</taxon>
        <taxon>Magnoliopsida</taxon>
        <taxon>eudicotyledons</taxon>
        <taxon>Gunneridae</taxon>
        <taxon>Pentapetalae</taxon>
        <taxon>rosids</taxon>
        <taxon>fabids</taxon>
        <taxon>Rosales</taxon>
        <taxon>Cannabaceae</taxon>
        <taxon>Trema</taxon>
    </lineage>
</organism>
<dbReference type="SUPFAM" id="SSF81383">
    <property type="entry name" value="F-box domain"/>
    <property type="match status" value="1"/>
</dbReference>
<dbReference type="EMBL" id="JXTC01000069">
    <property type="protein sequence ID" value="PON92072.1"/>
    <property type="molecule type" value="Genomic_DNA"/>
</dbReference>
<evidence type="ECO:0000313" key="4">
    <source>
        <dbReference type="EMBL" id="PON92072.1"/>
    </source>
</evidence>
<evidence type="ECO:0000313" key="5">
    <source>
        <dbReference type="Proteomes" id="UP000237000"/>
    </source>
</evidence>
<keyword evidence="4" id="KW-0418">Kinase</keyword>
<dbReference type="OrthoDB" id="68328at2759"/>
<dbReference type="PANTHER" id="PTHR46344:SF26">
    <property type="entry name" value="F-BOX DOMAIN-CONTAINING PROTEIN"/>
    <property type="match status" value="1"/>
</dbReference>
<dbReference type="Pfam" id="PF25210">
    <property type="entry name" value="Kelch_FKB95"/>
    <property type="match status" value="1"/>
</dbReference>
<dbReference type="Pfam" id="PF00646">
    <property type="entry name" value="F-box"/>
    <property type="match status" value="1"/>
</dbReference>
<dbReference type="FunFam" id="2.60.120.10:FF:000109">
    <property type="entry name" value="Acyl-CoA thioesterase II"/>
    <property type="match status" value="1"/>
</dbReference>
<dbReference type="CDD" id="cd00038">
    <property type="entry name" value="CAP_ED"/>
    <property type="match status" value="1"/>
</dbReference>
<dbReference type="SUPFAM" id="SSF54637">
    <property type="entry name" value="Thioesterase/thiol ester dehydrase-isomerase"/>
    <property type="match status" value="1"/>
</dbReference>
<dbReference type="Pfam" id="PF00027">
    <property type="entry name" value="cNMP_binding"/>
    <property type="match status" value="1"/>
</dbReference>
<dbReference type="SMART" id="SM00100">
    <property type="entry name" value="cNMP"/>
    <property type="match status" value="1"/>
</dbReference>
<dbReference type="InterPro" id="IPR018490">
    <property type="entry name" value="cNMP-bd_dom_sf"/>
</dbReference>
<name>A0A2P5F2S8_TREOI</name>
<dbReference type="SMART" id="SM00612">
    <property type="entry name" value="Kelch"/>
    <property type="match status" value="1"/>
</dbReference>
<dbReference type="InterPro" id="IPR042171">
    <property type="entry name" value="Acyl-CoA_hotdog"/>
</dbReference>
<comment type="caution">
    <text evidence="4">The sequence shown here is derived from an EMBL/GenBank/DDBJ whole genome shotgun (WGS) entry which is preliminary data.</text>
</comment>
<evidence type="ECO:0000256" key="2">
    <source>
        <dbReference type="ARBA" id="ARBA00022737"/>
    </source>
</evidence>
<keyword evidence="5" id="KW-1185">Reference proteome</keyword>
<dbReference type="InterPro" id="IPR025652">
    <property type="entry name" value="TesB_C"/>
</dbReference>
<dbReference type="PANTHER" id="PTHR46344">
    <property type="entry name" value="OS02G0202900 PROTEIN"/>
    <property type="match status" value="1"/>
</dbReference>
<dbReference type="InterPro" id="IPR001810">
    <property type="entry name" value="F-box_dom"/>
</dbReference>
<dbReference type="Gene3D" id="2.120.10.80">
    <property type="entry name" value="Kelch-type beta propeller"/>
    <property type="match status" value="1"/>
</dbReference>
<gene>
    <name evidence="4" type="ORF">TorRG33x02_121440</name>
</gene>
<evidence type="ECO:0000256" key="1">
    <source>
        <dbReference type="ARBA" id="ARBA00022441"/>
    </source>
</evidence>
<dbReference type="InterPro" id="IPR006652">
    <property type="entry name" value="Kelch_1"/>
</dbReference>
<dbReference type="InterPro" id="IPR015915">
    <property type="entry name" value="Kelch-typ_b-propeller"/>
</dbReference>
<dbReference type="GO" id="GO:0016301">
    <property type="term" value="F:kinase activity"/>
    <property type="evidence" value="ECO:0007669"/>
    <property type="project" value="UniProtKB-KW"/>
</dbReference>